<feature type="region of interest" description="Disordered" evidence="1">
    <location>
        <begin position="46"/>
        <end position="83"/>
    </location>
</feature>
<evidence type="ECO:0000313" key="3">
    <source>
        <dbReference type="Proteomes" id="UP001162120"/>
    </source>
</evidence>
<reference evidence="2" key="1">
    <citation type="submission" date="2020-06" db="EMBL/GenBank/DDBJ databases">
        <title>Lateral gene transfer of anion-conducting channel rhodopsins between green algae and giant viruses.</title>
        <authorList>
            <person name="Rozenberg A."/>
            <person name="Oppermann J."/>
            <person name="Wietek J."/>
            <person name="Fernandez Lahore R.G."/>
            <person name="Sandaa R.-A."/>
            <person name="Bratbak G."/>
            <person name="Hegemann P."/>
            <person name="Beja O."/>
        </authorList>
    </citation>
    <scope>NUCLEOTIDE SEQUENCE</scope>
    <source>
        <strain evidence="2">01B</strain>
    </source>
</reference>
<feature type="compositionally biased region" description="Polar residues" evidence="1">
    <location>
        <begin position="7"/>
        <end position="19"/>
    </location>
</feature>
<evidence type="ECO:0000256" key="1">
    <source>
        <dbReference type="SAM" id="MobiDB-lite"/>
    </source>
</evidence>
<name>A0A7L9AYG1_9VIRU</name>
<evidence type="ECO:0000313" key="2">
    <source>
        <dbReference type="EMBL" id="QOI90220.1"/>
    </source>
</evidence>
<feature type="region of interest" description="Disordered" evidence="1">
    <location>
        <begin position="1"/>
        <end position="20"/>
    </location>
</feature>
<dbReference type="Proteomes" id="UP001162120">
    <property type="component" value="Segment"/>
</dbReference>
<feature type="compositionally biased region" description="Basic and acidic residues" evidence="1">
    <location>
        <begin position="46"/>
        <end position="62"/>
    </location>
</feature>
<proteinExistence type="predicted"/>
<dbReference type="EMBL" id="MT663534">
    <property type="protein sequence ID" value="QOI90220.1"/>
    <property type="molecule type" value="Genomic_DNA"/>
</dbReference>
<sequence length="83" mass="8988">MKESKTVAKTTKKGGNNLATDLANLSVPFGLILAQKSLEKYLSVKEKKTPEKKKVDKKDKKPSVTPNKKAAVSGGKKTTKTTK</sequence>
<gene>
    <name evidence="2" type="ORF">HWQ62_00083</name>
</gene>
<accession>A0A7L9AYG1</accession>
<protein>
    <submittedName>
        <fullName evidence="2">Uncharacterized protein</fullName>
    </submittedName>
</protein>
<organism evidence="2 3">
    <name type="scientific">Pyramimonas orientalis virus 01B</name>
    <dbReference type="NCBI Taxonomy" id="3134525"/>
    <lineage>
        <taxon>Viruses</taxon>
        <taxon>Varidnaviria</taxon>
        <taxon>Bamfordvirae</taxon>
        <taxon>Nucleocytoviricota</taxon>
        <taxon>Megaviricetes</taxon>
        <taxon>Imitervirales</taxon>
        <taxon>Allomimiviridae</taxon>
        <taxon>Heliosvirus</taxon>
        <taxon>Heliosvirus raunefjordenense</taxon>
    </lineage>
</organism>
<keyword evidence="3" id="KW-1185">Reference proteome</keyword>